<dbReference type="AlphaFoldDB" id="A0A0H5B031"/>
<dbReference type="Proteomes" id="UP000067008">
    <property type="component" value="Chromosome 2"/>
</dbReference>
<proteinExistence type="predicted"/>
<reference evidence="2 4" key="2">
    <citation type="journal article" date="2016" name="DNA Res.">
        <title>The complete genome sequencing of Prevotella intermedia strain OMA14 and a subsequent fine-scale, intra-species genomic comparison reveal an unusual amplification of conjugative and mobile transposons and identify a novel Prevotella-lineage-specific repeat.</title>
        <authorList>
            <person name="Naito M."/>
            <person name="Ogura Y."/>
            <person name="Itoh T."/>
            <person name="Shoji M."/>
            <person name="Okamoto M."/>
            <person name="Hayashi T."/>
            <person name="Nakayama K."/>
        </authorList>
    </citation>
    <scope>NUCLEOTIDE SEQUENCE [LARGE SCALE GENOMIC DNA]</scope>
    <source>
        <strain evidence="2 4">OMA14</strain>
    </source>
</reference>
<gene>
    <name evidence="1" type="ORF">PI172_0703</name>
    <name evidence="2" type="ORF">PIOMA14_I_1909</name>
</gene>
<protein>
    <submittedName>
        <fullName evidence="2">Uncharacterized protein</fullName>
    </submittedName>
</protein>
<accession>A0A0H5B031</accession>
<dbReference type="Proteomes" id="UP000217431">
    <property type="component" value="Chromosome I"/>
</dbReference>
<evidence type="ECO:0000313" key="2">
    <source>
        <dbReference type="EMBL" id="BAU18417.1"/>
    </source>
</evidence>
<dbReference type="PATRIC" id="fig|28131.4.peg.1393"/>
<reference evidence="1 3" key="1">
    <citation type="submission" date="2015-07" db="EMBL/GenBank/DDBJ databases">
        <title>Complete genome sequence of Prevotella intermedia strain 17-2.</title>
        <authorList>
            <person name="Nambu T."/>
        </authorList>
    </citation>
    <scope>NUCLEOTIDE SEQUENCE [LARGE SCALE GENOMIC DNA]</scope>
    <source>
        <strain evidence="1 3">17-2</strain>
    </source>
</reference>
<evidence type="ECO:0000313" key="3">
    <source>
        <dbReference type="Proteomes" id="UP000067008"/>
    </source>
</evidence>
<name>A0A0H5B031_PREIN</name>
<sequence length="41" mass="4735">MCKLRTSLAKVKKKANIKTETTAILWECYLNFAPTKEFSKV</sequence>
<organism evidence="2 4">
    <name type="scientific">Prevotella intermedia</name>
    <dbReference type="NCBI Taxonomy" id="28131"/>
    <lineage>
        <taxon>Bacteria</taxon>
        <taxon>Pseudomonadati</taxon>
        <taxon>Bacteroidota</taxon>
        <taxon>Bacteroidia</taxon>
        <taxon>Bacteroidales</taxon>
        <taxon>Prevotellaceae</taxon>
        <taxon>Prevotella</taxon>
    </lineage>
</organism>
<dbReference type="EMBL" id="AP014925">
    <property type="protein sequence ID" value="BAR95431.1"/>
    <property type="molecule type" value="Genomic_DNA"/>
</dbReference>
<dbReference type="EMBL" id="AP014597">
    <property type="protein sequence ID" value="BAU18417.1"/>
    <property type="molecule type" value="Genomic_DNA"/>
</dbReference>
<evidence type="ECO:0000313" key="1">
    <source>
        <dbReference type="EMBL" id="BAR95431.1"/>
    </source>
</evidence>
<evidence type="ECO:0000313" key="4">
    <source>
        <dbReference type="Proteomes" id="UP000217431"/>
    </source>
</evidence>